<keyword evidence="5" id="KW-1185">Reference proteome</keyword>
<dbReference type="Proteomes" id="UP000198717">
    <property type="component" value="Unassembled WGS sequence"/>
</dbReference>
<proteinExistence type="predicted"/>
<dbReference type="Proteomes" id="UP000321224">
    <property type="component" value="Unassembled WGS sequence"/>
</dbReference>
<evidence type="ECO:0000313" key="3">
    <source>
        <dbReference type="EMBL" id="GEL72672.1"/>
    </source>
</evidence>
<organism evidence="3 6">
    <name type="scientific">Myxococcus virescens</name>
    <dbReference type="NCBI Taxonomy" id="83456"/>
    <lineage>
        <taxon>Bacteria</taxon>
        <taxon>Pseudomonadati</taxon>
        <taxon>Myxococcota</taxon>
        <taxon>Myxococcia</taxon>
        <taxon>Myxococcales</taxon>
        <taxon>Cystobacterineae</taxon>
        <taxon>Myxococcaceae</taxon>
        <taxon>Myxococcus</taxon>
    </lineage>
</organism>
<name>A0A511HGI2_9BACT</name>
<feature type="coiled-coil region" evidence="1">
    <location>
        <begin position="142"/>
        <end position="169"/>
    </location>
</feature>
<evidence type="ECO:0000256" key="1">
    <source>
        <dbReference type="SAM" id="Coils"/>
    </source>
</evidence>
<dbReference type="InterPro" id="IPR011754">
    <property type="entry name" value="Mxa_paralog_2268"/>
</dbReference>
<dbReference type="NCBIfam" id="TIGR02268">
    <property type="entry name" value="Myxococcus xanthus paralogous family TIGR02268"/>
    <property type="match status" value="1"/>
</dbReference>
<dbReference type="EMBL" id="BJVY01000027">
    <property type="protein sequence ID" value="GEL72672.1"/>
    <property type="molecule type" value="Genomic_DNA"/>
</dbReference>
<reference evidence="3 6" key="2">
    <citation type="submission" date="2019-07" db="EMBL/GenBank/DDBJ databases">
        <title>Whole genome shotgun sequence of Myxococcus virescens NBRC 100334.</title>
        <authorList>
            <person name="Hosoyama A."/>
            <person name="Uohara A."/>
            <person name="Ohji S."/>
            <person name="Ichikawa N."/>
        </authorList>
    </citation>
    <scope>NUCLEOTIDE SEQUENCE [LARGE SCALE GENOMIC DNA]</scope>
    <source>
        <strain evidence="3 6">NBRC 100334</strain>
    </source>
</reference>
<feature type="chain" id="PRO_5022680403" evidence="2">
    <location>
        <begin position="24"/>
        <end position="304"/>
    </location>
</feature>
<dbReference type="Pfam" id="PF09544">
    <property type="entry name" value="DUF2381"/>
    <property type="match status" value="1"/>
</dbReference>
<dbReference type="EMBL" id="FNAJ01000003">
    <property type="protein sequence ID" value="SDD96160.1"/>
    <property type="molecule type" value="Genomic_DNA"/>
</dbReference>
<reference evidence="4 5" key="1">
    <citation type="submission" date="2016-10" db="EMBL/GenBank/DDBJ databases">
        <authorList>
            <person name="Varghese N."/>
            <person name="Submissions S."/>
        </authorList>
    </citation>
    <scope>NUCLEOTIDE SEQUENCE [LARGE SCALE GENOMIC DNA]</scope>
    <source>
        <strain evidence="4 5">DSM 2260</strain>
    </source>
</reference>
<keyword evidence="1" id="KW-0175">Coiled coil</keyword>
<evidence type="ECO:0000313" key="6">
    <source>
        <dbReference type="Proteomes" id="UP000321224"/>
    </source>
</evidence>
<gene>
    <name evidence="3" type="ORF">MVI01_44560</name>
    <name evidence="4" type="ORF">SAMN04488504_103428</name>
</gene>
<accession>A0A511HGI2</accession>
<comment type="caution">
    <text evidence="3">The sequence shown here is derived from an EMBL/GenBank/DDBJ whole genome shotgun (WGS) entry which is preliminary data.</text>
</comment>
<keyword evidence="2" id="KW-0732">Signal</keyword>
<evidence type="ECO:0000313" key="5">
    <source>
        <dbReference type="Proteomes" id="UP000198717"/>
    </source>
</evidence>
<protein>
    <submittedName>
        <fullName evidence="4">Myxococcus xanthus paralogous family TIGR02268</fullName>
    </submittedName>
</protein>
<evidence type="ECO:0000313" key="4">
    <source>
        <dbReference type="EMBL" id="SDD96160.1"/>
    </source>
</evidence>
<sequence length="304" mass="33744">MTGSPTFIVLAWGLLWATLAESAAVDAPAGAAVVRRIDVQAGGLATPPEVRISPGLSTTLFFDARIRPEQLALEGRERFQRFGVTEDHLVLVPSPTFREGERLRLEVRFHDGAVPDRAVLDLVVDATRPERQVEIYRHARSAASYRQEVEELRAGMLRLERQVQQLQRSRTGGEYTRESLVADIRDESTVMFRRWAPRKVTGDFVVRRASLVRLSPGWAALRLSLFPSEAGKGWVAAGAALTDAQGNRMRTLPPWQAGPLDATGSAPVIIVLEEPEAADAGRYTLELWDEGRKRTLKLEGFQAR</sequence>
<evidence type="ECO:0000256" key="2">
    <source>
        <dbReference type="SAM" id="SignalP"/>
    </source>
</evidence>
<dbReference type="AlphaFoldDB" id="A0A511HGI2"/>
<dbReference type="RefSeq" id="WP_090489543.1">
    <property type="nucleotide sequence ID" value="NZ_BJVY01000027.1"/>
</dbReference>
<feature type="signal peptide" evidence="2">
    <location>
        <begin position="1"/>
        <end position="23"/>
    </location>
</feature>